<dbReference type="AlphaFoldDB" id="A0A4V4HX00"/>
<name>A0A4V4HX00_9FLAO</name>
<proteinExistence type="predicted"/>
<dbReference type="Proteomes" id="UP000310406">
    <property type="component" value="Unassembled WGS sequence"/>
</dbReference>
<sequence length="264" mass="29840">MRNILFVFGCLFVLSAYAQDGTSKALLGRVTSPDGDVTGVVVQNISTEQAVITDIDGNFSVTVRRNDTLVFSAVQYQRKVLPITEVLYNTSFVMVPMEEFVNELREVVVRPYDLSGDLNQDLGKLTLEKDVSAEALGLPNAKRKIPSQSERMLQQATAGKFNVGMILSPPLDPIINAITGRTKMLKNRVKVDATYAKTQKVQDFYVDSLFVATLKIPQEKIDDFMYFCEVDEVFQQTVDSQDKLKIWDFMIQKSRIYRKNNNLD</sequence>
<dbReference type="InterPro" id="IPR008969">
    <property type="entry name" value="CarboxyPept-like_regulatory"/>
</dbReference>
<evidence type="ECO:0000313" key="3">
    <source>
        <dbReference type="Proteomes" id="UP000310406"/>
    </source>
</evidence>
<evidence type="ECO:0000313" key="2">
    <source>
        <dbReference type="EMBL" id="THV59156.1"/>
    </source>
</evidence>
<comment type="caution">
    <text evidence="2">The sequence shown here is derived from an EMBL/GenBank/DDBJ whole genome shotgun (WGS) entry which is preliminary data.</text>
</comment>
<dbReference type="EMBL" id="SNTZ01000004">
    <property type="protein sequence ID" value="THV59156.1"/>
    <property type="molecule type" value="Genomic_DNA"/>
</dbReference>
<reference evidence="2 3" key="1">
    <citation type="submission" date="2019-03" db="EMBL/GenBank/DDBJ databases">
        <title>Muricauda SCR12 sp.nov, a marine bacterium isolated from Pacific Ocean:the Okinawa trough.</title>
        <authorList>
            <person name="Liu L."/>
        </authorList>
    </citation>
    <scope>NUCLEOTIDE SEQUENCE [LARGE SCALE GENOMIC DNA]</scope>
    <source>
        <strain evidence="2 3">SCR12</strain>
    </source>
</reference>
<feature type="chain" id="PRO_5020315607" description="Carboxypeptidase-like regulatory domain-containing protein" evidence="1">
    <location>
        <begin position="19"/>
        <end position="264"/>
    </location>
</feature>
<accession>A0A4V4HX00</accession>
<gene>
    <name evidence="2" type="ORF">EZV76_09990</name>
</gene>
<organism evidence="2 3">
    <name type="scientific">Flagellimonas alvinocaridis</name>
    <dbReference type="NCBI Taxonomy" id="2530200"/>
    <lineage>
        <taxon>Bacteria</taxon>
        <taxon>Pseudomonadati</taxon>
        <taxon>Bacteroidota</taxon>
        <taxon>Flavobacteriia</taxon>
        <taxon>Flavobacteriales</taxon>
        <taxon>Flavobacteriaceae</taxon>
        <taxon>Flagellimonas</taxon>
    </lineage>
</organism>
<dbReference type="RefSeq" id="WP_136566404.1">
    <property type="nucleotide sequence ID" value="NZ_SNTZ01000004.1"/>
</dbReference>
<evidence type="ECO:0000256" key="1">
    <source>
        <dbReference type="SAM" id="SignalP"/>
    </source>
</evidence>
<keyword evidence="1" id="KW-0732">Signal</keyword>
<evidence type="ECO:0008006" key="4">
    <source>
        <dbReference type="Google" id="ProtNLM"/>
    </source>
</evidence>
<dbReference type="OrthoDB" id="1427655at2"/>
<feature type="signal peptide" evidence="1">
    <location>
        <begin position="1"/>
        <end position="18"/>
    </location>
</feature>
<protein>
    <recommendedName>
        <fullName evidence="4">Carboxypeptidase-like regulatory domain-containing protein</fullName>
    </recommendedName>
</protein>
<keyword evidence="3" id="KW-1185">Reference proteome</keyword>
<dbReference type="SUPFAM" id="SSF49464">
    <property type="entry name" value="Carboxypeptidase regulatory domain-like"/>
    <property type="match status" value="1"/>
</dbReference>